<dbReference type="InterPro" id="IPR050490">
    <property type="entry name" value="Bact_solute-bd_prot1"/>
</dbReference>
<feature type="chain" id="PRO_5045349257" evidence="5">
    <location>
        <begin position="24"/>
        <end position="409"/>
    </location>
</feature>
<reference evidence="6 7" key="1">
    <citation type="submission" date="2023-03" db="EMBL/GenBank/DDBJ databases">
        <title>Novel Species.</title>
        <authorList>
            <person name="Ma S."/>
        </authorList>
    </citation>
    <scope>NUCLEOTIDE SEQUENCE [LARGE SCALE GENOMIC DNA]</scope>
    <source>
        <strain evidence="6 7">B11</strain>
    </source>
</reference>
<evidence type="ECO:0000256" key="1">
    <source>
        <dbReference type="ARBA" id="ARBA00004418"/>
    </source>
</evidence>
<dbReference type="EMBL" id="CP121689">
    <property type="protein sequence ID" value="WZL76534.1"/>
    <property type="molecule type" value="Genomic_DNA"/>
</dbReference>
<keyword evidence="7" id="KW-1185">Reference proteome</keyword>
<evidence type="ECO:0000256" key="2">
    <source>
        <dbReference type="ARBA" id="ARBA00008520"/>
    </source>
</evidence>
<evidence type="ECO:0000313" key="6">
    <source>
        <dbReference type="EMBL" id="WZL76534.1"/>
    </source>
</evidence>
<proteinExistence type="inferred from homology"/>
<comment type="subcellular location">
    <subcellularLocation>
        <location evidence="1">Periplasm</location>
    </subcellularLocation>
</comment>
<protein>
    <submittedName>
        <fullName evidence="6">Sugar ABC transporter substrate-binding protein</fullName>
    </submittedName>
</protein>
<keyword evidence="4 5" id="KW-0732">Signal</keyword>
<feature type="signal peptide" evidence="5">
    <location>
        <begin position="1"/>
        <end position="23"/>
    </location>
</feature>
<dbReference type="Proteomes" id="UP001461341">
    <property type="component" value="Chromosome"/>
</dbReference>
<dbReference type="Pfam" id="PF01547">
    <property type="entry name" value="SBP_bac_1"/>
    <property type="match status" value="1"/>
</dbReference>
<gene>
    <name evidence="6" type="ORF">QBE54_02030</name>
</gene>
<dbReference type="RefSeq" id="WP_369018698.1">
    <property type="nucleotide sequence ID" value="NZ_CP121689.1"/>
</dbReference>
<dbReference type="Gene3D" id="3.40.190.10">
    <property type="entry name" value="Periplasmic binding protein-like II"/>
    <property type="match status" value="2"/>
</dbReference>
<keyword evidence="3" id="KW-0813">Transport</keyword>
<dbReference type="PANTHER" id="PTHR43649:SF34">
    <property type="entry name" value="ABC TRANSPORTER PERIPLASMIC-BINDING PROTEIN YCJN-RELATED"/>
    <property type="match status" value="1"/>
</dbReference>
<evidence type="ECO:0000256" key="4">
    <source>
        <dbReference type="ARBA" id="ARBA00022729"/>
    </source>
</evidence>
<comment type="similarity">
    <text evidence="2">Belongs to the bacterial solute-binding protein 1 family.</text>
</comment>
<dbReference type="SUPFAM" id="SSF53850">
    <property type="entry name" value="Periplasmic binding protein-like II"/>
    <property type="match status" value="1"/>
</dbReference>
<evidence type="ECO:0000313" key="7">
    <source>
        <dbReference type="Proteomes" id="UP001461341"/>
    </source>
</evidence>
<accession>A0ABZ2YF90</accession>
<dbReference type="InterPro" id="IPR006059">
    <property type="entry name" value="SBP"/>
</dbReference>
<evidence type="ECO:0000256" key="3">
    <source>
        <dbReference type="ARBA" id="ARBA00022448"/>
    </source>
</evidence>
<evidence type="ECO:0000256" key="5">
    <source>
        <dbReference type="SAM" id="SignalP"/>
    </source>
</evidence>
<name>A0ABZ2YF90_9BACT</name>
<dbReference type="CDD" id="cd13585">
    <property type="entry name" value="PBP2_TMBP_like"/>
    <property type="match status" value="1"/>
</dbReference>
<organism evidence="6 7">
    <name type="scientific">Thermatribacter velox</name>
    <dbReference type="NCBI Taxonomy" id="3039681"/>
    <lineage>
        <taxon>Bacteria</taxon>
        <taxon>Pseudomonadati</taxon>
        <taxon>Atribacterota</taxon>
        <taxon>Atribacteria</taxon>
        <taxon>Atribacterales</taxon>
        <taxon>Thermatribacteraceae</taxon>
        <taxon>Thermatribacter</taxon>
    </lineage>
</organism>
<sequence>MRRKVLFIGVFAVVFLMMVPAFAQEVVKYWMWLDDPTDRTVWEMVEEFNTANPEIKVEIENIPLKDYHDKLVTALSAGAGPDVARFKDWWLGEFHEAGLLEPLSEYIANWPGKNDVIPNLWNTGKIPGEEEIYMMPHQFITFYLYYRKDWFQEAGLKPPVTFDDFLKAAQTLTDPEANRYGFGLRGGSGGQDQWLAFMVAGGARVVDETGNIVINSEKAVAVNQWYIDLYRKYKVAPPSAPTDDYARITGAFKAGITAMIAHHVGSSVIMTEALGDKVGVTHIPVADPANPATMATMSGNVIFATSKVKDAAFKFLSWITETEQMDRWSRSRNGQLPVLKSVAVMDYYNQNEFFRISLEAADFAITWPPLPGVGYVAASVWQVNMQRALLGEISSKEMLDAVAEALKER</sequence>
<dbReference type="PANTHER" id="PTHR43649">
    <property type="entry name" value="ARABINOSE-BINDING PROTEIN-RELATED"/>
    <property type="match status" value="1"/>
</dbReference>